<evidence type="ECO:0000313" key="1">
    <source>
        <dbReference type="EMBL" id="KIK58514.1"/>
    </source>
</evidence>
<protein>
    <submittedName>
        <fullName evidence="1">Uncharacterized protein</fullName>
    </submittedName>
</protein>
<dbReference type="AlphaFoldDB" id="A0A0D0C7U5"/>
<dbReference type="Proteomes" id="UP000053593">
    <property type="component" value="Unassembled WGS sequence"/>
</dbReference>
<accession>A0A0D0C7U5</accession>
<name>A0A0D0C7U5_9AGAR</name>
<keyword evidence="2" id="KW-1185">Reference proteome</keyword>
<gene>
    <name evidence="1" type="ORF">GYMLUDRAFT_245939</name>
</gene>
<evidence type="ECO:0000313" key="2">
    <source>
        <dbReference type="Proteomes" id="UP000053593"/>
    </source>
</evidence>
<organism evidence="1 2">
    <name type="scientific">Collybiopsis luxurians FD-317 M1</name>
    <dbReference type="NCBI Taxonomy" id="944289"/>
    <lineage>
        <taxon>Eukaryota</taxon>
        <taxon>Fungi</taxon>
        <taxon>Dikarya</taxon>
        <taxon>Basidiomycota</taxon>
        <taxon>Agaricomycotina</taxon>
        <taxon>Agaricomycetes</taxon>
        <taxon>Agaricomycetidae</taxon>
        <taxon>Agaricales</taxon>
        <taxon>Marasmiineae</taxon>
        <taxon>Omphalotaceae</taxon>
        <taxon>Collybiopsis</taxon>
        <taxon>Collybiopsis luxurians</taxon>
    </lineage>
</organism>
<proteinExistence type="predicted"/>
<dbReference type="HOGENOM" id="CLU_1660963_0_0_1"/>
<sequence length="159" mass="17333">MLAAVITGRREVDHTVNRERRDGMCTLGLGKNGSINPDLVQTHTLWDEMTRKSFRSEHPTLSYSINTNVDVPSPSLTTIASYKYNANTPFSLATATVAAFGDALLQVLECLPNTTDEEDKAANRFTEGLIIGCRLEIQVKVGSILRSAAAVLLAQMPPK</sequence>
<dbReference type="EMBL" id="KN834784">
    <property type="protein sequence ID" value="KIK58514.1"/>
    <property type="molecule type" value="Genomic_DNA"/>
</dbReference>
<reference evidence="1 2" key="1">
    <citation type="submission" date="2014-04" db="EMBL/GenBank/DDBJ databases">
        <title>Evolutionary Origins and Diversification of the Mycorrhizal Mutualists.</title>
        <authorList>
            <consortium name="DOE Joint Genome Institute"/>
            <consortium name="Mycorrhizal Genomics Consortium"/>
            <person name="Kohler A."/>
            <person name="Kuo A."/>
            <person name="Nagy L.G."/>
            <person name="Floudas D."/>
            <person name="Copeland A."/>
            <person name="Barry K.W."/>
            <person name="Cichocki N."/>
            <person name="Veneault-Fourrey C."/>
            <person name="LaButti K."/>
            <person name="Lindquist E.A."/>
            <person name="Lipzen A."/>
            <person name="Lundell T."/>
            <person name="Morin E."/>
            <person name="Murat C."/>
            <person name="Riley R."/>
            <person name="Ohm R."/>
            <person name="Sun H."/>
            <person name="Tunlid A."/>
            <person name="Henrissat B."/>
            <person name="Grigoriev I.V."/>
            <person name="Hibbett D.S."/>
            <person name="Martin F."/>
        </authorList>
    </citation>
    <scope>NUCLEOTIDE SEQUENCE [LARGE SCALE GENOMIC DNA]</scope>
    <source>
        <strain evidence="1 2">FD-317 M1</strain>
    </source>
</reference>